<dbReference type="RefSeq" id="WP_148041526.1">
    <property type="nucleotide sequence ID" value="NZ_CP044548.2"/>
</dbReference>
<gene>
    <name evidence="1" type="ORF">EEW87_003805</name>
</gene>
<name>A0A5P8FK34_9MICO</name>
<proteinExistence type="predicted"/>
<dbReference type="EMBL" id="CP044548">
    <property type="protein sequence ID" value="QFQ29638.2"/>
    <property type="molecule type" value="Genomic_DNA"/>
</dbReference>
<dbReference type="Proteomes" id="UP000271708">
    <property type="component" value="Chromosome"/>
</dbReference>
<evidence type="ECO:0008006" key="3">
    <source>
        <dbReference type="Google" id="ProtNLM"/>
    </source>
</evidence>
<dbReference type="GeneID" id="59160268"/>
<organism evidence="1 2">
    <name type="scientific">Janibacter melonis</name>
    <dbReference type="NCBI Taxonomy" id="262209"/>
    <lineage>
        <taxon>Bacteria</taxon>
        <taxon>Bacillati</taxon>
        <taxon>Actinomycetota</taxon>
        <taxon>Actinomycetes</taxon>
        <taxon>Micrococcales</taxon>
        <taxon>Intrasporangiaceae</taxon>
        <taxon>Janibacter</taxon>
    </lineage>
</organism>
<dbReference type="KEGG" id="jme:EEW87_003805"/>
<sequence length="309" mass="33505">MISETTRRRVERAERLSLDHGGVLSRDQLRSLGIERGVTARLVRDRRWAAWGRHSVVTHCAEVELVGACWRAVHEVGGGALVDGVSALRAAGVSGLDGSVVHVSVHSLQRSPSVDGVAVHKVSRRVEGEAAGAGLPRTRPAIAALRAAQWAVSDRQAALYLAVPVQQRLVTGAQLEAALDQYPGRRRRAFVATIVADLVDGAHSLGELDFAALCRRRRLPEPERQVVVTGSGGRCYLDVRWREGLVVEVDGRQHLEGLAPVQDMLRQNSVSMSGDVVLRIPLLGMRLEPDAFVDQVEAALALLRGRAPR</sequence>
<accession>A0A5P8FK34</accession>
<dbReference type="AlphaFoldDB" id="A0A5P8FK34"/>
<reference evidence="1 2" key="1">
    <citation type="submission" date="2019-09" db="EMBL/GenBank/DDBJ databases">
        <title>Complete Genome Sequence of Janibacter melonis M714 with both human health impact and industrial applications.</title>
        <authorList>
            <person name="Jin M."/>
            <person name="Zhao Q.R."/>
        </authorList>
    </citation>
    <scope>NUCLEOTIDE SEQUENCE [LARGE SCALE GENOMIC DNA]</scope>
    <source>
        <strain evidence="1 2">M714</strain>
    </source>
</reference>
<evidence type="ECO:0000313" key="2">
    <source>
        <dbReference type="Proteomes" id="UP000271708"/>
    </source>
</evidence>
<evidence type="ECO:0000313" key="1">
    <source>
        <dbReference type="EMBL" id="QFQ29638.2"/>
    </source>
</evidence>
<protein>
    <recommendedName>
        <fullName evidence="3">DUF559 domain-containing protein</fullName>
    </recommendedName>
</protein>